<keyword evidence="6" id="KW-1185">Reference proteome</keyword>
<dbReference type="AlphaFoldDB" id="A0A3A5KMC6"/>
<gene>
    <name evidence="5" type="ORF">D3227_19525</name>
</gene>
<evidence type="ECO:0000256" key="3">
    <source>
        <dbReference type="ARBA" id="ARBA00023002"/>
    </source>
</evidence>
<reference evidence="5 6" key="1">
    <citation type="submission" date="2018-09" db="EMBL/GenBank/DDBJ databases">
        <title>Mesorhizobium carmichaelinearum sp. nov. isolated from Carmichaelinea spp. root nodules in New Zealand.</title>
        <authorList>
            <person name="De Meyer S.E."/>
        </authorList>
    </citation>
    <scope>NUCLEOTIDE SEQUENCE [LARGE SCALE GENOMIC DNA]</scope>
    <source>
        <strain evidence="5 6">ICMP19557</strain>
    </source>
</reference>
<accession>A0A3A5KMC6</accession>
<evidence type="ECO:0000256" key="1">
    <source>
        <dbReference type="ARBA" id="ARBA00006484"/>
    </source>
</evidence>
<name>A0A3A5KMC6_9HYPH</name>
<dbReference type="FunFam" id="3.40.50.720:FF:000084">
    <property type="entry name" value="Short-chain dehydrogenase reductase"/>
    <property type="match status" value="1"/>
</dbReference>
<dbReference type="GO" id="GO:0016491">
    <property type="term" value="F:oxidoreductase activity"/>
    <property type="evidence" value="ECO:0007669"/>
    <property type="project" value="UniProtKB-KW"/>
</dbReference>
<dbReference type="OrthoDB" id="7255009at2"/>
<comment type="caution">
    <text evidence="5">The sequence shown here is derived from an EMBL/GenBank/DDBJ whole genome shotgun (WGS) entry which is preliminary data.</text>
</comment>
<evidence type="ECO:0000259" key="4">
    <source>
        <dbReference type="SMART" id="SM00822"/>
    </source>
</evidence>
<dbReference type="RefSeq" id="WP_120015948.1">
    <property type="nucleotide sequence ID" value="NZ_QZWZ01000015.1"/>
</dbReference>
<dbReference type="PRINTS" id="PR00080">
    <property type="entry name" value="SDRFAMILY"/>
</dbReference>
<dbReference type="SUPFAM" id="SSF51735">
    <property type="entry name" value="NAD(P)-binding Rossmann-fold domains"/>
    <property type="match status" value="1"/>
</dbReference>
<dbReference type="EMBL" id="QZWZ01000015">
    <property type="protein sequence ID" value="RJT36303.1"/>
    <property type="molecule type" value="Genomic_DNA"/>
</dbReference>
<dbReference type="InterPro" id="IPR002347">
    <property type="entry name" value="SDR_fam"/>
</dbReference>
<proteinExistence type="inferred from homology"/>
<dbReference type="SMART" id="SM00822">
    <property type="entry name" value="PKS_KR"/>
    <property type="match status" value="1"/>
</dbReference>
<dbReference type="Gene3D" id="3.40.50.720">
    <property type="entry name" value="NAD(P)-binding Rossmann-like Domain"/>
    <property type="match status" value="1"/>
</dbReference>
<dbReference type="InterPro" id="IPR052178">
    <property type="entry name" value="Sec_Metab_Biosynth_SDR"/>
</dbReference>
<protein>
    <submittedName>
        <fullName evidence="5">SDR family oxidoreductase</fullName>
    </submittedName>
</protein>
<dbReference type="PRINTS" id="PR00081">
    <property type="entry name" value="GDHRDH"/>
</dbReference>
<keyword evidence="3" id="KW-0560">Oxidoreductase</keyword>
<organism evidence="5 6">
    <name type="scientific">Mesorhizobium waimense</name>
    <dbReference type="NCBI Taxonomy" id="1300307"/>
    <lineage>
        <taxon>Bacteria</taxon>
        <taxon>Pseudomonadati</taxon>
        <taxon>Pseudomonadota</taxon>
        <taxon>Alphaproteobacteria</taxon>
        <taxon>Hyphomicrobiales</taxon>
        <taxon>Phyllobacteriaceae</taxon>
        <taxon>Mesorhizobium</taxon>
    </lineage>
</organism>
<comment type="similarity">
    <text evidence="1">Belongs to the short-chain dehydrogenases/reductases (SDR) family.</text>
</comment>
<dbReference type="PANTHER" id="PTHR43618">
    <property type="entry name" value="7-ALPHA-HYDROXYSTEROID DEHYDROGENASE"/>
    <property type="match status" value="1"/>
</dbReference>
<dbReference type="InterPro" id="IPR057326">
    <property type="entry name" value="KR_dom"/>
</dbReference>
<dbReference type="PANTHER" id="PTHR43618:SF8">
    <property type="entry name" value="7ALPHA-HYDROXYSTEROID DEHYDROGENASE"/>
    <property type="match status" value="1"/>
</dbReference>
<dbReference type="InterPro" id="IPR036291">
    <property type="entry name" value="NAD(P)-bd_dom_sf"/>
</dbReference>
<evidence type="ECO:0000256" key="2">
    <source>
        <dbReference type="ARBA" id="ARBA00022857"/>
    </source>
</evidence>
<sequence>MRLHGKRALVTGGSDGIGLAISEAFSREGADVLIVGRDVGKLEAARQTLIASSKDGSTVETLSADLSTSAGIDAVAAHVKQGRPLDVLVNNAGVAFLVPFDGVTEEQFQQSFALNVTAAFFLTQRLLPHLTAAASVINISSYFASKMIPKRPSSLYSLSKGALNSLTKSLAFELGPRGIRVNAIAPGTVDTAMRRKSIVNLPAEAQAELKAYVERSYPLGRIGQTSDLAGIAVYLASDDAAWTSGGIFAIDGGYTAG</sequence>
<feature type="domain" description="Ketoreductase" evidence="4">
    <location>
        <begin position="6"/>
        <end position="187"/>
    </location>
</feature>
<evidence type="ECO:0000313" key="5">
    <source>
        <dbReference type="EMBL" id="RJT36303.1"/>
    </source>
</evidence>
<dbReference type="Proteomes" id="UP000272706">
    <property type="component" value="Unassembled WGS sequence"/>
</dbReference>
<evidence type="ECO:0000313" key="6">
    <source>
        <dbReference type="Proteomes" id="UP000272706"/>
    </source>
</evidence>
<dbReference type="CDD" id="cd05233">
    <property type="entry name" value="SDR_c"/>
    <property type="match status" value="1"/>
</dbReference>
<dbReference type="Pfam" id="PF13561">
    <property type="entry name" value="adh_short_C2"/>
    <property type="match status" value="1"/>
</dbReference>
<keyword evidence="2" id="KW-0521">NADP</keyword>